<feature type="domain" description="DUF547" evidence="1">
    <location>
        <begin position="81"/>
        <end position="187"/>
    </location>
</feature>
<dbReference type="HOGENOM" id="CLU_054137_1_2_0"/>
<reference evidence="2 3" key="2">
    <citation type="journal article" date="2011" name="Mol. Biol. Evol.">
        <title>Unity in variety--the pan-genome of the Chlamydiae.</title>
        <authorList>
            <person name="Collingro A."/>
            <person name="Tischler P."/>
            <person name="Weinmaier T."/>
            <person name="Penz T."/>
            <person name="Heinz E."/>
            <person name="Brunham R.C."/>
            <person name="Read T.D."/>
            <person name="Bavoil P.M."/>
            <person name="Sachse K."/>
            <person name="Kahane S."/>
            <person name="Friedman M.G."/>
            <person name="Rattei T."/>
            <person name="Myers G.S."/>
            <person name="Horn M."/>
        </authorList>
    </citation>
    <scope>NUCLEOTIDE SEQUENCE [LARGE SCALE GENOMIC DNA]</scope>
    <source>
        <strain evidence="3">ATCC VR-1471 / Z</strain>
    </source>
</reference>
<evidence type="ECO:0000259" key="1">
    <source>
        <dbReference type="Pfam" id="PF04784"/>
    </source>
</evidence>
<dbReference type="PANTHER" id="PTHR46361:SF3">
    <property type="entry name" value="ELECTRON CARRIER_ PROTEIN DISULFIDE OXIDOREDUCTASE"/>
    <property type="match status" value="1"/>
</dbReference>
<gene>
    <name evidence="2" type="ordered locus">SNE_A02030</name>
</gene>
<dbReference type="KEGG" id="sng:SNE_A02030"/>
<dbReference type="eggNOG" id="COG0398">
    <property type="taxonomic scope" value="Bacteria"/>
</dbReference>
<dbReference type="RefSeq" id="WP_013942547.1">
    <property type="nucleotide sequence ID" value="NC_015713.1"/>
</dbReference>
<evidence type="ECO:0000313" key="2">
    <source>
        <dbReference type="EMBL" id="CCB88080.1"/>
    </source>
</evidence>
<organism evidence="2 3">
    <name type="scientific">Simkania negevensis (strain ATCC VR-1471 / DSM 27360 / Z)</name>
    <dbReference type="NCBI Taxonomy" id="331113"/>
    <lineage>
        <taxon>Bacteria</taxon>
        <taxon>Pseudomonadati</taxon>
        <taxon>Chlamydiota</taxon>
        <taxon>Chlamydiia</taxon>
        <taxon>Parachlamydiales</taxon>
        <taxon>Simkaniaceae</taxon>
        <taxon>Simkania</taxon>
    </lineage>
</organism>
<keyword evidence="3" id="KW-1185">Reference proteome</keyword>
<evidence type="ECO:0000313" key="3">
    <source>
        <dbReference type="Proteomes" id="UP000000496"/>
    </source>
</evidence>
<dbReference type="STRING" id="331113.SNE_A02030"/>
<protein>
    <recommendedName>
        <fullName evidence="1">DUF547 domain-containing protein</fullName>
    </recommendedName>
</protein>
<dbReference type="Pfam" id="PF04784">
    <property type="entry name" value="DUF547"/>
    <property type="match status" value="1"/>
</dbReference>
<reference key="1">
    <citation type="journal article" date="2011" name="Mol. Biol. Evol.">
        <title>Unity in variety -- the pan-genome of the Chlamydiae.</title>
        <authorList>
            <person name="Collingro A."/>
            <person name="Tischler P."/>
            <person name="Weinmaier T."/>
            <person name="Penz T."/>
            <person name="Heinz E."/>
            <person name="Brunham R.C."/>
            <person name="Read T.D."/>
            <person name="Bavoil P.M."/>
            <person name="Sachse K."/>
            <person name="Kahane S."/>
            <person name="Friedman M.G."/>
            <person name="Rattei T."/>
            <person name="Myers G.S.A."/>
            <person name="Horn M."/>
        </authorList>
    </citation>
    <scope>NUCLEOTIDE SEQUENCE</scope>
    <source>
        <strain>Z</strain>
    </source>
</reference>
<name>F8L5T8_SIMNZ</name>
<dbReference type="EMBL" id="FR872582">
    <property type="protein sequence ID" value="CCB88080.1"/>
    <property type="molecule type" value="Genomic_DNA"/>
</dbReference>
<dbReference type="PANTHER" id="PTHR46361">
    <property type="entry name" value="ELECTRON CARRIER/ PROTEIN DISULFIDE OXIDOREDUCTASE"/>
    <property type="match status" value="1"/>
</dbReference>
<accession>F8L5T8</accession>
<dbReference type="OrthoDB" id="526867at2"/>
<dbReference type="Proteomes" id="UP000000496">
    <property type="component" value="Chromosome gsn.131"/>
</dbReference>
<dbReference type="InterPro" id="IPR006869">
    <property type="entry name" value="DUF547"/>
</dbReference>
<dbReference type="AlphaFoldDB" id="F8L5T8"/>
<sequence length="252" mass="29266">MRSIFLIVVLLLCVNSSYASDLFQEWLNLYQPLLEKYVVKGKKRGIYTTLVDYNGLRSNSDFRKVIYDLARLPSFETLPDKNDQLAMWINAYNVLCMKVIVENPNLESIKDLDSAFSSIWKMKIGVVSGKKYSLDEIEHDTIRAKFSEPRVHFAINCASLSCPDLANYAYRGEHLDEQLAYQTQMFLINKTKGMNIVESSEKIFLSKIFKWYSGDFSPSVKEWLESNKYITQQELSYKTGYLQYNWALNNAN</sequence>
<proteinExistence type="predicted"/>